<dbReference type="RefSeq" id="WP_345115044.1">
    <property type="nucleotide sequence ID" value="NZ_BAABDH010000074.1"/>
</dbReference>
<proteinExistence type="predicted"/>
<comment type="caution">
    <text evidence="1">The sequence shown here is derived from an EMBL/GenBank/DDBJ whole genome shotgun (WGS) entry which is preliminary data.</text>
</comment>
<dbReference type="Proteomes" id="UP001499909">
    <property type="component" value="Unassembled WGS sequence"/>
</dbReference>
<accession>A0ABP7NEM5</accession>
<organism evidence="1 2">
    <name type="scientific">Hymenobacter algoricola</name>
    <dbReference type="NCBI Taxonomy" id="486267"/>
    <lineage>
        <taxon>Bacteria</taxon>
        <taxon>Pseudomonadati</taxon>
        <taxon>Bacteroidota</taxon>
        <taxon>Cytophagia</taxon>
        <taxon>Cytophagales</taxon>
        <taxon>Hymenobacteraceae</taxon>
        <taxon>Hymenobacter</taxon>
    </lineage>
</organism>
<sequence>MAPCSSTSRPWLATACPTQPGNGVWAPALGHYNKEFYIYEPNPDLGIFMTKA</sequence>
<dbReference type="EMBL" id="BAABDH010000074">
    <property type="protein sequence ID" value="GAA3943388.1"/>
    <property type="molecule type" value="Genomic_DNA"/>
</dbReference>
<evidence type="ECO:0000313" key="2">
    <source>
        <dbReference type="Proteomes" id="UP001499909"/>
    </source>
</evidence>
<gene>
    <name evidence="1" type="ORF">GCM10022406_27750</name>
</gene>
<protein>
    <submittedName>
        <fullName evidence="1">Uncharacterized protein</fullName>
    </submittedName>
</protein>
<name>A0ABP7NEM5_9BACT</name>
<reference evidence="2" key="1">
    <citation type="journal article" date="2019" name="Int. J. Syst. Evol. Microbiol.">
        <title>The Global Catalogue of Microorganisms (GCM) 10K type strain sequencing project: providing services to taxonomists for standard genome sequencing and annotation.</title>
        <authorList>
            <consortium name="The Broad Institute Genomics Platform"/>
            <consortium name="The Broad Institute Genome Sequencing Center for Infectious Disease"/>
            <person name="Wu L."/>
            <person name="Ma J."/>
        </authorList>
    </citation>
    <scope>NUCLEOTIDE SEQUENCE [LARGE SCALE GENOMIC DNA]</scope>
    <source>
        <strain evidence="2">JCM 17214</strain>
    </source>
</reference>
<evidence type="ECO:0000313" key="1">
    <source>
        <dbReference type="EMBL" id="GAA3943388.1"/>
    </source>
</evidence>
<keyword evidence="2" id="KW-1185">Reference proteome</keyword>